<comment type="caution">
    <text evidence="4">The sequence shown here is derived from an EMBL/GenBank/DDBJ whole genome shotgun (WGS) entry which is preliminary data.</text>
</comment>
<dbReference type="EMBL" id="JAVAMP010000028">
    <property type="protein sequence ID" value="MDP5277181.1"/>
    <property type="molecule type" value="Genomic_DNA"/>
</dbReference>
<dbReference type="InterPro" id="IPR050272">
    <property type="entry name" value="Isochorismatase-like_hydrls"/>
</dbReference>
<accession>A0ABT9J6D4</accession>
<dbReference type="InterPro" id="IPR000868">
    <property type="entry name" value="Isochorismatase-like_dom"/>
</dbReference>
<dbReference type="Proteomes" id="UP001231941">
    <property type="component" value="Unassembled WGS sequence"/>
</dbReference>
<dbReference type="PANTHER" id="PTHR43540:SF14">
    <property type="entry name" value="ISOCHORISMATASE"/>
    <property type="match status" value="1"/>
</dbReference>
<gene>
    <name evidence="4" type="ORF">Q5Y73_24150</name>
</gene>
<dbReference type="SUPFAM" id="SSF52499">
    <property type="entry name" value="Isochorismatase-like hydrolases"/>
    <property type="match status" value="1"/>
</dbReference>
<organism evidence="4 5">
    <name type="scientific">Chengkuizengella axinellae</name>
    <dbReference type="NCBI Taxonomy" id="3064388"/>
    <lineage>
        <taxon>Bacteria</taxon>
        <taxon>Bacillati</taxon>
        <taxon>Bacillota</taxon>
        <taxon>Bacilli</taxon>
        <taxon>Bacillales</taxon>
        <taxon>Paenibacillaceae</taxon>
        <taxon>Chengkuizengella</taxon>
    </lineage>
</organism>
<keyword evidence="2" id="KW-0378">Hydrolase</keyword>
<evidence type="ECO:0000256" key="2">
    <source>
        <dbReference type="ARBA" id="ARBA00022801"/>
    </source>
</evidence>
<sequence>MSPIKKQALIIIDAQQELIEGNLEESSVFNKENLIKNINLVIEKAVKDNIQILFIRDTDVCEGKGEGFQIHQNIHIPTHATIFDKKATNAFHRTELKSYLESKEIEHIVIMGCKTEYCIDTAVRAATVNNLDVTLVSDGHSTTNTSVLSAEQIINHHNEILHGHYNVDHFSIVRSAKDDLFVPTHDSYR</sequence>
<reference evidence="4 5" key="1">
    <citation type="submission" date="2023-08" db="EMBL/GenBank/DDBJ databases">
        <authorList>
            <person name="Park J.-S."/>
        </authorList>
    </citation>
    <scope>NUCLEOTIDE SEQUENCE [LARGE SCALE GENOMIC DNA]</scope>
    <source>
        <strain evidence="4 5">2205SS18-9</strain>
    </source>
</reference>
<dbReference type="RefSeq" id="WP_305994481.1">
    <property type="nucleotide sequence ID" value="NZ_JAVAMP010000028.1"/>
</dbReference>
<name>A0ABT9J6D4_9BACL</name>
<keyword evidence="5" id="KW-1185">Reference proteome</keyword>
<dbReference type="InterPro" id="IPR036380">
    <property type="entry name" value="Isochorismatase-like_sf"/>
</dbReference>
<evidence type="ECO:0000313" key="5">
    <source>
        <dbReference type="Proteomes" id="UP001231941"/>
    </source>
</evidence>
<protein>
    <submittedName>
        <fullName evidence="4">Isochorismatase family protein</fullName>
    </submittedName>
</protein>
<comment type="similarity">
    <text evidence="1">Belongs to the isochorismatase family.</text>
</comment>
<evidence type="ECO:0000256" key="1">
    <source>
        <dbReference type="ARBA" id="ARBA00006336"/>
    </source>
</evidence>
<dbReference type="PANTHER" id="PTHR43540">
    <property type="entry name" value="PEROXYUREIDOACRYLATE/UREIDOACRYLATE AMIDOHYDROLASE-RELATED"/>
    <property type="match status" value="1"/>
</dbReference>
<proteinExistence type="inferred from homology"/>
<dbReference type="Pfam" id="PF00857">
    <property type="entry name" value="Isochorismatase"/>
    <property type="match status" value="1"/>
</dbReference>
<dbReference type="Gene3D" id="3.40.50.850">
    <property type="entry name" value="Isochorismatase-like"/>
    <property type="match status" value="1"/>
</dbReference>
<evidence type="ECO:0000259" key="3">
    <source>
        <dbReference type="Pfam" id="PF00857"/>
    </source>
</evidence>
<feature type="domain" description="Isochorismatase-like" evidence="3">
    <location>
        <begin position="8"/>
        <end position="145"/>
    </location>
</feature>
<evidence type="ECO:0000313" key="4">
    <source>
        <dbReference type="EMBL" id="MDP5277181.1"/>
    </source>
</evidence>